<evidence type="ECO:0000313" key="1">
    <source>
        <dbReference type="EMBL" id="SFV77273.1"/>
    </source>
</evidence>
<sequence length="43" mass="4963">MALHKQLLTEHSEQISGKEIKDKAIKILRMKPPLPSKNREVLL</sequence>
<organism evidence="1">
    <name type="scientific">hydrothermal vent metagenome</name>
    <dbReference type="NCBI Taxonomy" id="652676"/>
    <lineage>
        <taxon>unclassified sequences</taxon>
        <taxon>metagenomes</taxon>
        <taxon>ecological metagenomes</taxon>
    </lineage>
</organism>
<reference evidence="1" key="1">
    <citation type="submission" date="2016-10" db="EMBL/GenBank/DDBJ databases">
        <authorList>
            <person name="de Groot N.N."/>
        </authorList>
    </citation>
    <scope>NUCLEOTIDE SEQUENCE</scope>
</reference>
<dbReference type="AlphaFoldDB" id="A0A1W1D9I0"/>
<gene>
    <name evidence="1" type="ORF">MNB_SUP05-10-740</name>
</gene>
<proteinExistence type="predicted"/>
<accession>A0A1W1D9I0</accession>
<protein>
    <submittedName>
        <fullName evidence="1">Uncharacterized protein</fullName>
    </submittedName>
</protein>
<name>A0A1W1D9I0_9ZZZZ</name>
<dbReference type="EMBL" id="FPHQ01000175">
    <property type="protein sequence ID" value="SFV77273.1"/>
    <property type="molecule type" value="Genomic_DNA"/>
</dbReference>